<evidence type="ECO:0000256" key="5">
    <source>
        <dbReference type="ARBA" id="ARBA00023172"/>
    </source>
</evidence>
<comment type="similarity">
    <text evidence="2">Belongs to the transposase 11 family.</text>
</comment>
<keyword evidence="3" id="KW-0815">Transposition</keyword>
<dbReference type="PANTHER" id="PTHR35604:SF2">
    <property type="entry name" value="TRANSPOSASE INSH FOR INSERTION SEQUENCE ELEMENT IS5A-RELATED"/>
    <property type="match status" value="1"/>
</dbReference>
<name>A0A090FZH4_MESPL</name>
<evidence type="ECO:0000259" key="7">
    <source>
        <dbReference type="Pfam" id="PF01609"/>
    </source>
</evidence>
<keyword evidence="5" id="KW-0233">DNA recombination</keyword>
<dbReference type="InterPro" id="IPR047959">
    <property type="entry name" value="Transpos_IS5"/>
</dbReference>
<feature type="domain" description="Transposase IS4-like" evidence="7">
    <location>
        <begin position="139"/>
        <end position="310"/>
    </location>
</feature>
<feature type="region of interest" description="Disordered" evidence="6">
    <location>
        <begin position="152"/>
        <end position="171"/>
    </location>
</feature>
<evidence type="ECO:0000259" key="8">
    <source>
        <dbReference type="Pfam" id="PF05598"/>
    </source>
</evidence>
<dbReference type="PANTHER" id="PTHR35604">
    <property type="entry name" value="TRANSPOSASE INSH FOR INSERTION SEQUENCE ELEMENT IS5A-RELATED"/>
    <property type="match status" value="1"/>
</dbReference>
<evidence type="ECO:0000256" key="4">
    <source>
        <dbReference type="ARBA" id="ARBA00023125"/>
    </source>
</evidence>
<evidence type="ECO:0000256" key="6">
    <source>
        <dbReference type="SAM" id="MobiDB-lite"/>
    </source>
</evidence>
<dbReference type="GO" id="GO:0004803">
    <property type="term" value="F:transposase activity"/>
    <property type="evidence" value="ECO:0007669"/>
    <property type="project" value="InterPro"/>
</dbReference>
<comment type="function">
    <text evidence="1">Involved in the transposition of the insertion sequence IS5.</text>
</comment>
<dbReference type="EMBL" id="CCNE01000001">
    <property type="protein sequence ID" value="CDX48799.1"/>
    <property type="molecule type" value="Genomic_DNA"/>
</dbReference>
<dbReference type="Proteomes" id="UP000046122">
    <property type="component" value="Unassembled WGS sequence"/>
</dbReference>
<evidence type="ECO:0000256" key="1">
    <source>
        <dbReference type="ARBA" id="ARBA00003544"/>
    </source>
</evidence>
<reference evidence="9 10" key="1">
    <citation type="submission" date="2014-08" db="EMBL/GenBank/DDBJ databases">
        <authorList>
            <person name="Moulin Lionel"/>
        </authorList>
    </citation>
    <scope>NUCLEOTIDE SEQUENCE [LARGE SCALE GENOMIC DNA]</scope>
</reference>
<protein>
    <submittedName>
        <fullName evidence="9">Transposase</fullName>
    </submittedName>
</protein>
<dbReference type="Pfam" id="PF05598">
    <property type="entry name" value="DUF772"/>
    <property type="match status" value="1"/>
</dbReference>
<evidence type="ECO:0000256" key="2">
    <source>
        <dbReference type="ARBA" id="ARBA00010075"/>
    </source>
</evidence>
<dbReference type="InterPro" id="IPR008490">
    <property type="entry name" value="Transposase_InsH_N"/>
</dbReference>
<evidence type="ECO:0000256" key="3">
    <source>
        <dbReference type="ARBA" id="ARBA00022578"/>
    </source>
</evidence>
<accession>A0A090FZH4</accession>
<keyword evidence="4" id="KW-0238">DNA-binding</keyword>
<evidence type="ECO:0000313" key="10">
    <source>
        <dbReference type="Proteomes" id="UP000046122"/>
    </source>
</evidence>
<organism evidence="9 10">
    <name type="scientific">Mesorhizobium plurifarium</name>
    <dbReference type="NCBI Taxonomy" id="69974"/>
    <lineage>
        <taxon>Bacteria</taxon>
        <taxon>Pseudomonadati</taxon>
        <taxon>Pseudomonadota</taxon>
        <taxon>Alphaproteobacteria</taxon>
        <taxon>Hyphomicrobiales</taxon>
        <taxon>Phyllobacteriaceae</taxon>
        <taxon>Mesorhizobium</taxon>
    </lineage>
</organism>
<dbReference type="NCBIfam" id="NF033581">
    <property type="entry name" value="transpos_IS5_4"/>
    <property type="match status" value="1"/>
</dbReference>
<sequence>MAVKQTGQLSLAEAFLGQKLSGGSSPLDRLSGLVKWYRFEKLLNPLRDGGPGRAAWPPLVLFKALLLQSLYGLSDRELEEALGDRLSFRRFVGLGLEESIPDHTVLTRFRNLLVGEGLMEKLFGELDRQLEKAGVILKRGTMLDATLIDAVSAPPTPERPSQDTDAGVTARKGKKGITFGYKAHVGVDEGSGLIRTVITTAANVNDTVVADRLICGDEKTVWADAAYDTHARRARLKAEGRKPRIARRPNKHHPLPERLKRYNRLIARRRAAVETTFATLKNRMKLTTIRYVGLAKAAAQVTMAAIAFNMRRWAAITG</sequence>
<dbReference type="AlphaFoldDB" id="A0A090FZH4"/>
<dbReference type="Pfam" id="PF01609">
    <property type="entry name" value="DDE_Tnp_1"/>
    <property type="match status" value="1"/>
</dbReference>
<feature type="domain" description="Transposase InsH N-terminal" evidence="8">
    <location>
        <begin position="21"/>
        <end position="111"/>
    </location>
</feature>
<evidence type="ECO:0000313" key="9">
    <source>
        <dbReference type="EMBL" id="CDX48799.1"/>
    </source>
</evidence>
<gene>
    <name evidence="9" type="ORF">MPL3365_10041</name>
</gene>
<proteinExistence type="inferred from homology"/>
<dbReference type="GO" id="GO:0003677">
    <property type="term" value="F:DNA binding"/>
    <property type="evidence" value="ECO:0007669"/>
    <property type="project" value="UniProtKB-KW"/>
</dbReference>
<dbReference type="InterPro" id="IPR002559">
    <property type="entry name" value="Transposase_11"/>
</dbReference>
<dbReference type="GO" id="GO:0006313">
    <property type="term" value="P:DNA transposition"/>
    <property type="evidence" value="ECO:0007669"/>
    <property type="project" value="InterPro"/>
</dbReference>